<evidence type="ECO:0000313" key="5">
    <source>
        <dbReference type="EMBL" id="PSW05241.1"/>
    </source>
</evidence>
<dbReference type="InterPro" id="IPR046947">
    <property type="entry name" value="LytR-like"/>
</dbReference>
<dbReference type="InterPro" id="IPR001789">
    <property type="entry name" value="Sig_transdc_resp-reg_receiver"/>
</dbReference>
<dbReference type="PANTHER" id="PTHR37299:SF1">
    <property type="entry name" value="STAGE 0 SPORULATION PROTEIN A HOMOLOG"/>
    <property type="match status" value="1"/>
</dbReference>
<dbReference type="Gene3D" id="3.40.50.2300">
    <property type="match status" value="1"/>
</dbReference>
<dbReference type="InterPro" id="IPR011006">
    <property type="entry name" value="CheY-like_superfamily"/>
</dbReference>
<evidence type="ECO:0000259" key="4">
    <source>
        <dbReference type="PROSITE" id="PS50930"/>
    </source>
</evidence>
<dbReference type="Proteomes" id="UP000240904">
    <property type="component" value="Unassembled WGS sequence"/>
</dbReference>
<keyword evidence="2" id="KW-0597">Phosphoprotein</keyword>
<dbReference type="Pfam" id="PF00072">
    <property type="entry name" value="Response_reg"/>
    <property type="match status" value="1"/>
</dbReference>
<keyword evidence="5" id="KW-0238">DNA-binding</keyword>
<dbReference type="RefSeq" id="WP_107283342.1">
    <property type="nucleotide sequence ID" value="NZ_PYMC01000006.1"/>
</dbReference>
<sequence>MRERLSATAVIADDEPLLRYHLNQTLAEVWPQLEVVASDQDGKSVLASIKQYQPDIAFLDIRMPGLDGISVAKALKSIDKVPLIVFVTAYDEYAIKAFDEQAIDYLLKPFNETRLLQTCERIQHYLKNRYSETQEGNKLSIDVLKSLVATIKSPANQYLRWIKASKGDDICLISVDEVNYLHAEAKYVSVYTHDDEYLIRTPLKELIKQLDPDVFWQIHRSTIVRVDAIEKVKRDFTGRMVVYLQDTGEKLTVSRNAQGLFKQM</sequence>
<organism evidence="5 6">
    <name type="scientific">Photobacterium lipolyticum</name>
    <dbReference type="NCBI Taxonomy" id="266810"/>
    <lineage>
        <taxon>Bacteria</taxon>
        <taxon>Pseudomonadati</taxon>
        <taxon>Pseudomonadota</taxon>
        <taxon>Gammaproteobacteria</taxon>
        <taxon>Vibrionales</taxon>
        <taxon>Vibrionaceae</taxon>
        <taxon>Photobacterium</taxon>
    </lineage>
</organism>
<dbReference type="SMART" id="SM00448">
    <property type="entry name" value="REC"/>
    <property type="match status" value="1"/>
</dbReference>
<gene>
    <name evidence="5" type="ORF">C9I89_10715</name>
</gene>
<feature type="domain" description="Response regulatory" evidence="3">
    <location>
        <begin position="8"/>
        <end position="123"/>
    </location>
</feature>
<evidence type="ECO:0000313" key="6">
    <source>
        <dbReference type="Proteomes" id="UP000240904"/>
    </source>
</evidence>
<dbReference type="InterPro" id="IPR007492">
    <property type="entry name" value="LytTR_DNA-bd_dom"/>
</dbReference>
<keyword evidence="6" id="KW-1185">Reference proteome</keyword>
<dbReference type="Pfam" id="PF04397">
    <property type="entry name" value="LytTR"/>
    <property type="match status" value="1"/>
</dbReference>
<protein>
    <submittedName>
        <fullName evidence="5">DNA-binding response regulator</fullName>
    </submittedName>
</protein>
<dbReference type="PANTHER" id="PTHR37299">
    <property type="entry name" value="TRANSCRIPTIONAL REGULATOR-RELATED"/>
    <property type="match status" value="1"/>
</dbReference>
<dbReference type="SMART" id="SM00850">
    <property type="entry name" value="LytTR"/>
    <property type="match status" value="1"/>
</dbReference>
<dbReference type="Gene3D" id="2.40.50.1020">
    <property type="entry name" value="LytTr DNA-binding domain"/>
    <property type="match status" value="1"/>
</dbReference>
<evidence type="ECO:0000259" key="3">
    <source>
        <dbReference type="PROSITE" id="PS50110"/>
    </source>
</evidence>
<feature type="domain" description="HTH LytTR-type" evidence="4">
    <location>
        <begin position="162"/>
        <end position="264"/>
    </location>
</feature>
<dbReference type="EMBL" id="PYMC01000006">
    <property type="protein sequence ID" value="PSW05241.1"/>
    <property type="molecule type" value="Genomic_DNA"/>
</dbReference>
<comment type="caution">
    <text evidence="5">The sequence shown here is derived from an EMBL/GenBank/DDBJ whole genome shotgun (WGS) entry which is preliminary data.</text>
</comment>
<reference evidence="5 6" key="1">
    <citation type="submission" date="2018-03" db="EMBL/GenBank/DDBJ databases">
        <title>Whole genome sequencing of Histamine producing bacteria.</title>
        <authorList>
            <person name="Butler K."/>
        </authorList>
    </citation>
    <scope>NUCLEOTIDE SEQUENCE [LARGE SCALE GENOMIC DNA]</scope>
    <source>
        <strain evidence="5 6">DSM 16190</strain>
    </source>
</reference>
<dbReference type="PROSITE" id="PS50110">
    <property type="entry name" value="RESPONSE_REGULATORY"/>
    <property type="match status" value="1"/>
</dbReference>
<dbReference type="PROSITE" id="PS50930">
    <property type="entry name" value="HTH_LYTTR"/>
    <property type="match status" value="1"/>
</dbReference>
<dbReference type="GO" id="GO:0000156">
    <property type="term" value="F:phosphorelay response regulator activity"/>
    <property type="evidence" value="ECO:0007669"/>
    <property type="project" value="InterPro"/>
</dbReference>
<feature type="modified residue" description="4-aspartylphosphate" evidence="2">
    <location>
        <position position="60"/>
    </location>
</feature>
<dbReference type="OrthoDB" id="236568at2"/>
<proteinExistence type="predicted"/>
<name>A0A2T3MZ56_9GAMM</name>
<dbReference type="SUPFAM" id="SSF52172">
    <property type="entry name" value="CheY-like"/>
    <property type="match status" value="1"/>
</dbReference>
<evidence type="ECO:0000256" key="2">
    <source>
        <dbReference type="PROSITE-ProRule" id="PRU00169"/>
    </source>
</evidence>
<dbReference type="GO" id="GO:0003677">
    <property type="term" value="F:DNA binding"/>
    <property type="evidence" value="ECO:0007669"/>
    <property type="project" value="UniProtKB-KW"/>
</dbReference>
<dbReference type="AlphaFoldDB" id="A0A2T3MZ56"/>
<evidence type="ECO:0000256" key="1">
    <source>
        <dbReference type="ARBA" id="ARBA00023012"/>
    </source>
</evidence>
<accession>A0A2T3MZ56</accession>
<keyword evidence="1" id="KW-0902">Two-component regulatory system</keyword>